<dbReference type="Gene3D" id="1.20.120.1240">
    <property type="entry name" value="Dynamin, middle domain"/>
    <property type="match status" value="1"/>
</dbReference>
<keyword evidence="5" id="KW-0378">Hydrolase</keyword>
<dbReference type="OrthoDB" id="5061070at2759"/>
<dbReference type="CDD" id="cd08771">
    <property type="entry name" value="DLP_1"/>
    <property type="match status" value="1"/>
</dbReference>
<gene>
    <name evidence="9" type="ORF">SARC_12638</name>
</gene>
<keyword evidence="2" id="KW-0254">Endocytosis</keyword>
<dbReference type="PROSITE" id="PS51718">
    <property type="entry name" value="G_DYNAMIN_2"/>
    <property type="match status" value="1"/>
</dbReference>
<keyword evidence="4" id="KW-0547">Nucleotide-binding</keyword>
<dbReference type="GO" id="GO:0031623">
    <property type="term" value="P:receptor internalization"/>
    <property type="evidence" value="ECO:0007669"/>
    <property type="project" value="TreeGrafter"/>
</dbReference>
<accession>A0A0L0FFJ8</accession>
<keyword evidence="7" id="KW-0505">Motor protein</keyword>
<evidence type="ECO:0000256" key="4">
    <source>
        <dbReference type="ARBA" id="ARBA00022741"/>
    </source>
</evidence>
<dbReference type="GO" id="GO:0005525">
    <property type="term" value="F:GTP binding"/>
    <property type="evidence" value="ECO:0007669"/>
    <property type="project" value="UniProtKB-KW"/>
</dbReference>
<dbReference type="GO" id="GO:0005737">
    <property type="term" value="C:cytoplasm"/>
    <property type="evidence" value="ECO:0007669"/>
    <property type="project" value="TreeGrafter"/>
</dbReference>
<evidence type="ECO:0000256" key="2">
    <source>
        <dbReference type="ARBA" id="ARBA00022583"/>
    </source>
</evidence>
<evidence type="ECO:0000313" key="9">
    <source>
        <dbReference type="EMBL" id="KNC74823.1"/>
    </source>
</evidence>
<sequence length="397" mass="44946">TEYGEFLHKPGRLFDNFDEIRNEIEADTARITGANKGISHLPINLKVYSPHVLDLTLVDLPGLTKVAVGDQPADIEMQIKNMIMEFITKPNCLILAVTPANSDLANSDALKLAKEVDPQGLRTIGVITKLDLMDAGTDARDVLENKLLPLRRGYVGVVNRSQKDIAGNKDIRAAQAAEKKFFKTHPAYRHLADKMGTPKLQQVLNQQLTDHIRQTLPELKGQLQGEVTRLEKDCSEFKNMGTGKGASTKAMMSYMHMFSDDWWKSIDGSGDLVSLEELSGGAKINRIFFERFPYELNKFEIDERKLRKEILYAIKNIHGIRTGLFTPDQAFEAICRKLIERMRAPSLLCVELSMQELIVITSSATRRIEKFPRLREELERIAVEQIKECHQKTNDQV</sequence>
<evidence type="ECO:0000256" key="1">
    <source>
        <dbReference type="ARBA" id="ARBA00011980"/>
    </source>
</evidence>
<feature type="domain" description="Dynamin-type G" evidence="8">
    <location>
        <begin position="1"/>
        <end position="217"/>
    </location>
</feature>
<dbReference type="STRING" id="667725.A0A0L0FFJ8"/>
<dbReference type="PRINTS" id="PR00195">
    <property type="entry name" value="DYNAMIN"/>
</dbReference>
<dbReference type="Pfam" id="PF00350">
    <property type="entry name" value="Dynamin_N"/>
    <property type="match status" value="1"/>
</dbReference>
<dbReference type="InterPro" id="IPR000375">
    <property type="entry name" value="Dynamin_stalk"/>
</dbReference>
<protein>
    <recommendedName>
        <fullName evidence="1">dynamin GTPase</fullName>
        <ecNumber evidence="1">3.6.5.5</ecNumber>
    </recommendedName>
</protein>
<dbReference type="Gene3D" id="3.40.50.300">
    <property type="entry name" value="P-loop containing nucleotide triphosphate hydrolases"/>
    <property type="match status" value="1"/>
</dbReference>
<dbReference type="EMBL" id="KQ244055">
    <property type="protein sequence ID" value="KNC74823.1"/>
    <property type="molecule type" value="Genomic_DNA"/>
</dbReference>
<dbReference type="SUPFAM" id="SSF52540">
    <property type="entry name" value="P-loop containing nucleoside triphosphate hydrolases"/>
    <property type="match status" value="1"/>
</dbReference>
<evidence type="ECO:0000256" key="6">
    <source>
        <dbReference type="ARBA" id="ARBA00023134"/>
    </source>
</evidence>
<organism evidence="9 10">
    <name type="scientific">Sphaeroforma arctica JP610</name>
    <dbReference type="NCBI Taxonomy" id="667725"/>
    <lineage>
        <taxon>Eukaryota</taxon>
        <taxon>Ichthyosporea</taxon>
        <taxon>Ichthyophonida</taxon>
        <taxon>Sphaeroforma</taxon>
    </lineage>
</organism>
<dbReference type="GO" id="GO:0005886">
    <property type="term" value="C:plasma membrane"/>
    <property type="evidence" value="ECO:0007669"/>
    <property type="project" value="TreeGrafter"/>
</dbReference>
<dbReference type="PANTHER" id="PTHR11566:SF212">
    <property type="entry name" value="DYNAMIN"/>
    <property type="match status" value="1"/>
</dbReference>
<evidence type="ECO:0000256" key="7">
    <source>
        <dbReference type="ARBA" id="ARBA00023175"/>
    </source>
</evidence>
<evidence type="ECO:0000256" key="5">
    <source>
        <dbReference type="ARBA" id="ARBA00022801"/>
    </source>
</evidence>
<reference evidence="9 10" key="1">
    <citation type="submission" date="2011-02" db="EMBL/GenBank/DDBJ databases">
        <title>The Genome Sequence of Sphaeroforma arctica JP610.</title>
        <authorList>
            <consortium name="The Broad Institute Genome Sequencing Platform"/>
            <person name="Russ C."/>
            <person name="Cuomo C."/>
            <person name="Young S.K."/>
            <person name="Zeng Q."/>
            <person name="Gargeya S."/>
            <person name="Alvarado L."/>
            <person name="Berlin A."/>
            <person name="Chapman S.B."/>
            <person name="Chen Z."/>
            <person name="Freedman E."/>
            <person name="Gellesch M."/>
            <person name="Goldberg J."/>
            <person name="Griggs A."/>
            <person name="Gujja S."/>
            <person name="Heilman E."/>
            <person name="Heiman D."/>
            <person name="Howarth C."/>
            <person name="Mehta T."/>
            <person name="Neiman D."/>
            <person name="Pearson M."/>
            <person name="Roberts A."/>
            <person name="Saif S."/>
            <person name="Shea T."/>
            <person name="Shenoy N."/>
            <person name="Sisk P."/>
            <person name="Stolte C."/>
            <person name="Sykes S."/>
            <person name="White J."/>
            <person name="Yandava C."/>
            <person name="Burger G."/>
            <person name="Gray M.W."/>
            <person name="Holland P.W.H."/>
            <person name="King N."/>
            <person name="Lang F.B.F."/>
            <person name="Roger A.J."/>
            <person name="Ruiz-Trillo I."/>
            <person name="Haas B."/>
            <person name="Nusbaum C."/>
            <person name="Birren B."/>
        </authorList>
    </citation>
    <scope>NUCLEOTIDE SEQUENCE [LARGE SCALE GENOMIC DNA]</scope>
    <source>
        <strain evidence="9 10">JP610</strain>
    </source>
</reference>
<dbReference type="InterPro" id="IPR030381">
    <property type="entry name" value="G_DYNAMIN_dom"/>
</dbReference>
<evidence type="ECO:0000259" key="8">
    <source>
        <dbReference type="PROSITE" id="PS51718"/>
    </source>
</evidence>
<dbReference type="AlphaFoldDB" id="A0A0L0FFJ8"/>
<dbReference type="RefSeq" id="XP_014148725.1">
    <property type="nucleotide sequence ID" value="XM_014293250.1"/>
</dbReference>
<dbReference type="Pfam" id="PF01031">
    <property type="entry name" value="Dynamin_M"/>
    <property type="match status" value="1"/>
</dbReference>
<dbReference type="GO" id="GO:0008017">
    <property type="term" value="F:microtubule binding"/>
    <property type="evidence" value="ECO:0007669"/>
    <property type="project" value="TreeGrafter"/>
</dbReference>
<keyword evidence="10" id="KW-1185">Reference proteome</keyword>
<dbReference type="GO" id="GO:0005874">
    <property type="term" value="C:microtubule"/>
    <property type="evidence" value="ECO:0007669"/>
    <property type="project" value="UniProtKB-KW"/>
</dbReference>
<dbReference type="InterPro" id="IPR045063">
    <property type="entry name" value="Dynamin_N"/>
</dbReference>
<keyword evidence="3" id="KW-0493">Microtubule</keyword>
<dbReference type="InterPro" id="IPR001401">
    <property type="entry name" value="Dynamin_GTPase"/>
</dbReference>
<dbReference type="InterPro" id="IPR027417">
    <property type="entry name" value="P-loop_NTPase"/>
</dbReference>
<dbReference type="GO" id="GO:0003924">
    <property type="term" value="F:GTPase activity"/>
    <property type="evidence" value="ECO:0007669"/>
    <property type="project" value="InterPro"/>
</dbReference>
<dbReference type="Proteomes" id="UP000054560">
    <property type="component" value="Unassembled WGS sequence"/>
</dbReference>
<dbReference type="EC" id="3.6.5.5" evidence="1"/>
<dbReference type="GeneID" id="25913142"/>
<dbReference type="PANTHER" id="PTHR11566">
    <property type="entry name" value="DYNAMIN"/>
    <property type="match status" value="1"/>
</dbReference>
<evidence type="ECO:0000256" key="3">
    <source>
        <dbReference type="ARBA" id="ARBA00022701"/>
    </source>
</evidence>
<feature type="non-terminal residue" evidence="9">
    <location>
        <position position="1"/>
    </location>
</feature>
<dbReference type="FunFam" id="3.40.50.300:FF:000045">
    <property type="entry name" value="dynamin-1 isoform X2"/>
    <property type="match status" value="1"/>
</dbReference>
<evidence type="ECO:0000313" key="10">
    <source>
        <dbReference type="Proteomes" id="UP000054560"/>
    </source>
</evidence>
<dbReference type="InterPro" id="IPR022812">
    <property type="entry name" value="Dynamin"/>
</dbReference>
<proteinExistence type="predicted"/>
<dbReference type="SMART" id="SM00053">
    <property type="entry name" value="DYNc"/>
    <property type="match status" value="1"/>
</dbReference>
<dbReference type="eggNOG" id="KOG0446">
    <property type="taxonomic scope" value="Eukaryota"/>
</dbReference>
<name>A0A0L0FFJ8_9EUKA</name>
<keyword evidence="6" id="KW-0342">GTP-binding</keyword>